<feature type="region of interest" description="Disordered" evidence="1">
    <location>
        <begin position="496"/>
        <end position="516"/>
    </location>
</feature>
<sequence length="551" mass="60983">MDGRVPPLSYKERCLPGGTVPGSQHAVPYQLNEVQERRPFTYWQRRSTLSDMLMLFGLCSVPKALVPVSSVPSWQTPPSTPVWLERISSCCFPEAAIKPDLLWERNGCQLSLPPALLVPVKLFTRNPVSAFRVREWGPTGGIARMAKHSTKCKIHTFFIVWAYSSLYLSLDTTSMAYNLKSHQQHPVSVGFERPSSHKELFQGLCCFTSGQRLPPKKSRPSQLNLSGESFVHSILESDQVVPSFSKLSVNGGVFHERTPPHTPIRAGPACGLFMEKTVKPLPPLPVPGNGGDISPDAVDSEVEFFTSTDSSSLVTDSCYKPLAFRYGAPSRRSFRGCGQINYAYFDGPTGSQIDEDCTPPSTSCTFQTEEIKCVSQTGFTHSQPERPHRRLRRSHSGPAGSFNKQTLRIGCQKTSPPQSDGDKPVVPPRVPIPPRPLKGDIRRWSAEVTSNMYSDDDKPPKVPPREPRCQGDSRTPSPKSLPSYLNGVMPPTQSFAPDPKYMSAKALQRQNSEGSQTHYPCILPIIEGGKKASTTHYYLLPERPVCLDSDE</sequence>
<dbReference type="Proteomes" id="UP000886611">
    <property type="component" value="Unassembled WGS sequence"/>
</dbReference>
<evidence type="ECO:0000313" key="4">
    <source>
        <dbReference type="Proteomes" id="UP000886611"/>
    </source>
</evidence>
<feature type="domain" description="Mig-6" evidence="2">
    <location>
        <begin position="458"/>
        <end position="512"/>
    </location>
</feature>
<protein>
    <submittedName>
        <fullName evidence="3">ERRFI inhibitor</fullName>
    </submittedName>
</protein>
<gene>
    <name evidence="3" type="primary">Errfi1</name>
    <name evidence="3" type="ORF">GTO96_0019211</name>
</gene>
<dbReference type="AlphaFoldDB" id="A0A8X7WZ09"/>
<accession>A0A8X7WZ09</accession>
<evidence type="ECO:0000259" key="2">
    <source>
        <dbReference type="Pfam" id="PF11555"/>
    </source>
</evidence>
<comment type="caution">
    <text evidence="3">The sequence shown here is derived from an EMBL/GenBank/DDBJ whole genome shotgun (WGS) entry which is preliminary data.</text>
</comment>
<dbReference type="EMBL" id="JAATIS010005477">
    <property type="protein sequence ID" value="KAG2458842.1"/>
    <property type="molecule type" value="Genomic_DNA"/>
</dbReference>
<reference evidence="3 4" key="1">
    <citation type="journal article" date="2021" name="Cell">
        <title>Tracing the genetic footprints of vertebrate landing in non-teleost ray-finned fishes.</title>
        <authorList>
            <person name="Bi X."/>
            <person name="Wang K."/>
            <person name="Yang L."/>
            <person name="Pan H."/>
            <person name="Jiang H."/>
            <person name="Wei Q."/>
            <person name="Fang M."/>
            <person name="Yu H."/>
            <person name="Zhu C."/>
            <person name="Cai Y."/>
            <person name="He Y."/>
            <person name="Gan X."/>
            <person name="Zeng H."/>
            <person name="Yu D."/>
            <person name="Zhu Y."/>
            <person name="Jiang H."/>
            <person name="Qiu Q."/>
            <person name="Yang H."/>
            <person name="Zhang Y.E."/>
            <person name="Wang W."/>
            <person name="Zhu M."/>
            <person name="He S."/>
            <person name="Zhang G."/>
        </authorList>
    </citation>
    <scope>NUCLEOTIDE SEQUENCE [LARGE SCALE GENOMIC DNA]</scope>
    <source>
        <strain evidence="3">Bchr_013</strain>
    </source>
</reference>
<dbReference type="InterPro" id="IPR021619">
    <property type="entry name" value="Mig-6"/>
</dbReference>
<feature type="non-terminal residue" evidence="3">
    <location>
        <position position="1"/>
    </location>
</feature>
<name>A0A8X7WZ09_POLSE</name>
<dbReference type="InterPro" id="IPR052112">
    <property type="entry name" value="EGFR_SigReg_Kinase"/>
</dbReference>
<organism evidence="3 4">
    <name type="scientific">Polypterus senegalus</name>
    <name type="common">Senegal bichir</name>
    <dbReference type="NCBI Taxonomy" id="55291"/>
    <lineage>
        <taxon>Eukaryota</taxon>
        <taxon>Metazoa</taxon>
        <taxon>Chordata</taxon>
        <taxon>Craniata</taxon>
        <taxon>Vertebrata</taxon>
        <taxon>Euteleostomi</taxon>
        <taxon>Actinopterygii</taxon>
        <taxon>Polypteriformes</taxon>
        <taxon>Polypteridae</taxon>
        <taxon>Polypterus</taxon>
    </lineage>
</organism>
<feature type="non-terminal residue" evidence="3">
    <location>
        <position position="551"/>
    </location>
</feature>
<evidence type="ECO:0000256" key="1">
    <source>
        <dbReference type="SAM" id="MobiDB-lite"/>
    </source>
</evidence>
<feature type="compositionally biased region" description="Polar residues" evidence="1">
    <location>
        <begin position="402"/>
        <end position="418"/>
    </location>
</feature>
<feature type="compositionally biased region" description="Pro residues" evidence="1">
    <location>
        <begin position="425"/>
        <end position="436"/>
    </location>
</feature>
<feature type="region of interest" description="Disordered" evidence="1">
    <location>
        <begin position="376"/>
        <end position="484"/>
    </location>
</feature>
<dbReference type="GO" id="GO:0042059">
    <property type="term" value="P:negative regulation of epidermal growth factor receptor signaling pathway"/>
    <property type="evidence" value="ECO:0007669"/>
    <property type="project" value="TreeGrafter"/>
</dbReference>
<keyword evidence="4" id="KW-1185">Reference proteome</keyword>
<dbReference type="GO" id="GO:0045616">
    <property type="term" value="P:regulation of keratinocyte differentiation"/>
    <property type="evidence" value="ECO:0007669"/>
    <property type="project" value="TreeGrafter"/>
</dbReference>
<feature type="compositionally biased region" description="Basic and acidic residues" evidence="1">
    <location>
        <begin position="455"/>
        <end position="471"/>
    </location>
</feature>
<proteinExistence type="predicted"/>
<dbReference type="PANTHER" id="PTHR14254:SF5">
    <property type="entry name" value="ERBB RECEPTOR FEEDBACK INHIBITOR 1"/>
    <property type="match status" value="1"/>
</dbReference>
<dbReference type="PANTHER" id="PTHR14254">
    <property type="entry name" value="GENE 33 POLYPEPTIDE"/>
    <property type="match status" value="1"/>
</dbReference>
<dbReference type="Pfam" id="PF11555">
    <property type="entry name" value="Inhibitor_Mig-6"/>
    <property type="match status" value="1"/>
</dbReference>
<evidence type="ECO:0000313" key="3">
    <source>
        <dbReference type="EMBL" id="KAG2458842.1"/>
    </source>
</evidence>